<protein>
    <recommendedName>
        <fullName evidence="4">Secreted protein</fullName>
    </recommendedName>
</protein>
<dbReference type="OrthoDB" id="4337306at2"/>
<reference evidence="2 3" key="1">
    <citation type="submission" date="2015-10" db="EMBL/GenBank/DDBJ databases">
        <title>Draft genome sequence of Streptomyces pseudovenezuelae DSM 40212, type strain for the species Streptomyces pseudovenezuelae.</title>
        <authorList>
            <person name="Ruckert C."/>
            <person name="Winkler A."/>
            <person name="Kalinowski J."/>
            <person name="Kampfer P."/>
            <person name="Glaeser S."/>
        </authorList>
    </citation>
    <scope>NUCLEOTIDE SEQUENCE [LARGE SCALE GENOMIC DNA]</scope>
    <source>
        <strain evidence="2 3">DSM 40212</strain>
    </source>
</reference>
<dbReference type="EMBL" id="LMWM01000003">
    <property type="protein sequence ID" value="KUM90488.1"/>
    <property type="molecule type" value="Genomic_DNA"/>
</dbReference>
<feature type="region of interest" description="Disordered" evidence="1">
    <location>
        <begin position="54"/>
        <end position="85"/>
    </location>
</feature>
<proteinExistence type="predicted"/>
<dbReference type="AlphaFoldDB" id="A0A117PTF9"/>
<dbReference type="RefSeq" id="WP_031059356.1">
    <property type="nucleotide sequence ID" value="NZ_JBEYZI010000046.1"/>
</dbReference>
<sequence>MGPLMPLLTVMGALVVVLGLFTALAAHVRKRGTAGGGLRGALAAHDEAFHGTAADSYHELQVQTDRRAPLPDDRWKRGPRPGRRA</sequence>
<accession>A0A117PTF9</accession>
<organism evidence="2 3">
    <name type="scientific">Streptomyces pseudovenezuelae</name>
    <dbReference type="NCBI Taxonomy" id="67350"/>
    <lineage>
        <taxon>Bacteria</taxon>
        <taxon>Bacillati</taxon>
        <taxon>Actinomycetota</taxon>
        <taxon>Actinomycetes</taxon>
        <taxon>Kitasatosporales</taxon>
        <taxon>Streptomycetaceae</taxon>
        <taxon>Streptomyces</taxon>
        <taxon>Streptomyces aurantiacus group</taxon>
    </lineage>
</organism>
<evidence type="ECO:0000313" key="2">
    <source>
        <dbReference type="EMBL" id="KUM90488.1"/>
    </source>
</evidence>
<evidence type="ECO:0000313" key="3">
    <source>
        <dbReference type="Proteomes" id="UP000053039"/>
    </source>
</evidence>
<feature type="compositionally biased region" description="Basic and acidic residues" evidence="1">
    <location>
        <begin position="64"/>
        <end position="76"/>
    </location>
</feature>
<comment type="caution">
    <text evidence="2">The sequence shown here is derived from an EMBL/GenBank/DDBJ whole genome shotgun (WGS) entry which is preliminary data.</text>
</comment>
<dbReference type="Proteomes" id="UP000053039">
    <property type="component" value="Unassembled WGS sequence"/>
</dbReference>
<gene>
    <name evidence="2" type="ORF">AQI94_01385</name>
</gene>
<name>A0A117PTF9_9ACTN</name>
<evidence type="ECO:0008006" key="4">
    <source>
        <dbReference type="Google" id="ProtNLM"/>
    </source>
</evidence>
<evidence type="ECO:0000256" key="1">
    <source>
        <dbReference type="SAM" id="MobiDB-lite"/>
    </source>
</evidence>